<evidence type="ECO:0000256" key="3">
    <source>
        <dbReference type="ARBA" id="ARBA00022769"/>
    </source>
</evidence>
<keyword evidence="2" id="KW-0227">DNA damage</keyword>
<protein>
    <submittedName>
        <fullName evidence="7">Nucleotide excision repair endonuclease</fullName>
    </submittedName>
</protein>
<accession>A0A4P5P8K1</accession>
<dbReference type="AlphaFoldDB" id="A0A4P5P8K1"/>
<comment type="caution">
    <text evidence="7">The sequence shown here is derived from an EMBL/GenBank/DDBJ whole genome shotgun (WGS) entry which is preliminary data.</text>
</comment>
<evidence type="ECO:0000313" key="7">
    <source>
        <dbReference type="EMBL" id="GCF92604.1"/>
    </source>
</evidence>
<dbReference type="Gene3D" id="3.40.1440.10">
    <property type="entry name" value="GIY-YIG endonuclease"/>
    <property type="match status" value="1"/>
</dbReference>
<gene>
    <name evidence="7" type="primary">uvrC_2</name>
    <name evidence="7" type="ORF">NRIC_04950</name>
</gene>
<evidence type="ECO:0000313" key="8">
    <source>
        <dbReference type="Proteomes" id="UP000290567"/>
    </source>
</evidence>
<keyword evidence="3" id="KW-0228">DNA excision</keyword>
<dbReference type="GO" id="GO:0004519">
    <property type="term" value="F:endonuclease activity"/>
    <property type="evidence" value="ECO:0007669"/>
    <property type="project" value="UniProtKB-KW"/>
</dbReference>
<dbReference type="InterPro" id="IPR047296">
    <property type="entry name" value="GIY-YIG_UvrC_Cho"/>
</dbReference>
<keyword evidence="7" id="KW-0255">Endonuclease</keyword>
<keyword evidence="7" id="KW-0378">Hydrolase</keyword>
<keyword evidence="5" id="KW-0234">DNA repair</keyword>
<evidence type="ECO:0000256" key="5">
    <source>
        <dbReference type="ARBA" id="ARBA00023204"/>
    </source>
</evidence>
<evidence type="ECO:0000256" key="1">
    <source>
        <dbReference type="ARBA" id="ARBA00022490"/>
    </source>
</evidence>
<evidence type="ECO:0000256" key="2">
    <source>
        <dbReference type="ARBA" id="ARBA00022763"/>
    </source>
</evidence>
<feature type="domain" description="GIY-YIG" evidence="6">
    <location>
        <begin position="13"/>
        <end position="92"/>
    </location>
</feature>
<dbReference type="PROSITE" id="PS50164">
    <property type="entry name" value="GIY_YIG"/>
    <property type="match status" value="1"/>
</dbReference>
<evidence type="ECO:0000256" key="4">
    <source>
        <dbReference type="ARBA" id="ARBA00022881"/>
    </source>
</evidence>
<dbReference type="PANTHER" id="PTHR30562">
    <property type="entry name" value="UVRC/OXIDOREDUCTASE"/>
    <property type="match status" value="1"/>
</dbReference>
<dbReference type="GO" id="GO:0006289">
    <property type="term" value="P:nucleotide-excision repair"/>
    <property type="evidence" value="ECO:0007669"/>
    <property type="project" value="InterPro"/>
</dbReference>
<keyword evidence="4" id="KW-0267">Excision nuclease</keyword>
<dbReference type="EMBL" id="BJCC01000004">
    <property type="protein sequence ID" value="GCF92604.1"/>
    <property type="molecule type" value="Genomic_DNA"/>
</dbReference>
<reference evidence="8" key="1">
    <citation type="submission" date="2019-02" db="EMBL/GenBank/DDBJ databases">
        <title>Draft genome sequence of Enterococcus sp. Gos25-1.</title>
        <authorList>
            <person name="Tanaka N."/>
            <person name="Shiwa Y."/>
            <person name="Fujita N."/>
        </authorList>
    </citation>
    <scope>NUCLEOTIDE SEQUENCE [LARGE SCALE GENOMIC DNA]</scope>
    <source>
        <strain evidence="8">Gos25-1</strain>
    </source>
</reference>
<keyword evidence="7" id="KW-0540">Nuclease</keyword>
<sequence length="323" mass="38650">MESLKEKVASLPTQPGVYFMKNKQGQIIYVGKAKNLKRRVSSYFVQNKQHSRKTKEMISQIKDFDFQLVDTEFDALLVELQNIHQIRPRYNRSMNHYEEYGYFQLLNRSPYLRVLTEWSDEHLVLGPFYKKSKMLTFREIVNSVYHLDGPLRDVRGIVRDFSEVTPQEDLALRVDEIRETLLGRSNMFLERIQQKVDQANQRNDFEAAAQWWNNYLLVQRFLRRNRQLLAAANDNVFVGILAENGQYYCYLYAKGQILQRVVYTRKPKPEQAHRRLMKDTRKKDWSLLAQKVYLNKQDVDLFPLFFNYLNRNGEIHFFEWPNA</sequence>
<dbReference type="Proteomes" id="UP000290567">
    <property type="component" value="Unassembled WGS sequence"/>
</dbReference>
<keyword evidence="1" id="KW-0963">Cytoplasm</keyword>
<name>A0A4P5P8K1_9ENTE</name>
<dbReference type="PANTHER" id="PTHR30562:SF1">
    <property type="entry name" value="UVRABC SYSTEM PROTEIN C"/>
    <property type="match status" value="1"/>
</dbReference>
<dbReference type="SUPFAM" id="SSF82771">
    <property type="entry name" value="GIY-YIG endonuclease"/>
    <property type="match status" value="1"/>
</dbReference>
<dbReference type="InterPro" id="IPR000305">
    <property type="entry name" value="GIY-YIG_endonuc"/>
</dbReference>
<dbReference type="FunFam" id="3.40.1440.10:FF:000001">
    <property type="entry name" value="UvrABC system protein C"/>
    <property type="match status" value="1"/>
</dbReference>
<dbReference type="RefSeq" id="WP_146621106.1">
    <property type="nucleotide sequence ID" value="NZ_BJCC01000004.1"/>
</dbReference>
<dbReference type="InterPro" id="IPR035901">
    <property type="entry name" value="GIY-YIG_endonuc_sf"/>
</dbReference>
<evidence type="ECO:0000259" key="6">
    <source>
        <dbReference type="PROSITE" id="PS50164"/>
    </source>
</evidence>
<dbReference type="InterPro" id="IPR050066">
    <property type="entry name" value="UvrABC_protein_C"/>
</dbReference>
<keyword evidence="8" id="KW-1185">Reference proteome</keyword>
<dbReference type="Pfam" id="PF01541">
    <property type="entry name" value="GIY-YIG"/>
    <property type="match status" value="1"/>
</dbReference>
<organism evidence="7 8">
    <name type="scientific">Enterococcus florum</name>
    <dbReference type="NCBI Taxonomy" id="2480627"/>
    <lineage>
        <taxon>Bacteria</taxon>
        <taxon>Bacillati</taxon>
        <taxon>Bacillota</taxon>
        <taxon>Bacilli</taxon>
        <taxon>Lactobacillales</taxon>
        <taxon>Enterococcaceae</taxon>
        <taxon>Enterococcus</taxon>
    </lineage>
</organism>
<dbReference type="CDD" id="cd10434">
    <property type="entry name" value="GIY-YIG_UvrC_Cho"/>
    <property type="match status" value="1"/>
</dbReference>
<dbReference type="OrthoDB" id="9804933at2"/>
<dbReference type="GO" id="GO:0009380">
    <property type="term" value="C:excinuclease repair complex"/>
    <property type="evidence" value="ECO:0007669"/>
    <property type="project" value="TreeGrafter"/>
</dbReference>
<proteinExistence type="predicted"/>
<dbReference type="SMART" id="SM00465">
    <property type="entry name" value="GIYc"/>
    <property type="match status" value="1"/>
</dbReference>